<reference evidence="1 4" key="1">
    <citation type="journal article" date="2003" name="J. Virol.">
        <title>Complete sequence and genomic analysis of rhesus cytomegalovirus.</title>
        <authorList>
            <person name="Hansen S.G."/>
            <person name="Strelow L.I."/>
            <person name="Franchi D.C."/>
            <person name="Anders D.G."/>
            <person name="Wong S.W."/>
        </authorList>
    </citation>
    <scope>NUCLEOTIDE SEQUENCE [LARGE SCALE GENOMIC DNA]</scope>
    <source>
        <strain evidence="1">68-1</strain>
    </source>
</reference>
<organismHost>
    <name type="scientific">Macaca mulatta</name>
    <name type="common">Rhesus macaque</name>
    <dbReference type="NCBI Taxonomy" id="9544"/>
</organismHost>
<keyword evidence="4" id="KW-1185">Reference proteome</keyword>
<evidence type="ECO:0000313" key="4">
    <source>
        <dbReference type="Proteomes" id="UP000161430"/>
    </source>
</evidence>
<protein>
    <submittedName>
        <fullName evidence="1">Rh48</fullName>
    </submittedName>
</protein>
<dbReference type="EMBL" id="AY186194">
    <property type="protein sequence ID" value="AAP50575.1"/>
    <property type="molecule type" value="Genomic_DNA"/>
</dbReference>
<dbReference type="GeneID" id="2952793"/>
<evidence type="ECO:0000313" key="1">
    <source>
        <dbReference type="EMBL" id="AAP50575.1"/>
    </source>
</evidence>
<evidence type="ECO:0000313" key="3">
    <source>
        <dbReference type="Proteomes" id="UP000115582"/>
    </source>
</evidence>
<accession>Q7TFT3</accession>
<sequence length="165" mass="18338">MHTAVGVQKNGLIDRLDPANDSVLGPLENPDHKSVGLVRLGHIPGTESESACRPTTQANLGSSMQLTETHDGLAVMQHLRQIIHTGKIVFIPSTLHDLVYIFPFKVATDGKKAGLKEFVERHRQYINLVFRRHVAEHVSMIGNPNLGRLCRLGRTFIDCDDTQEI</sequence>
<accession>Q2FAS2</accession>
<reference evidence="2 3" key="2">
    <citation type="journal article" date="2006" name="J. Virol.">
        <title>Genomic sequence of rhesus cytomegalovirus 180.92: insights into the coding potential of rhesus cytomegalovirus.</title>
        <authorList>
            <person name="Rivailler P."/>
            <person name="Kaur A."/>
            <person name="Johnson R.P."/>
            <person name="Wang F."/>
        </authorList>
    </citation>
    <scope>NUCLEOTIDE SEQUENCE [LARGE SCALE GENOMIC DNA]</scope>
    <source>
        <strain evidence="2">CMV 180.92</strain>
    </source>
</reference>
<dbReference type="EMBL" id="DQ120516">
    <property type="protein sequence ID" value="AAZ80545.1"/>
    <property type="molecule type" value="Genomic_DNA"/>
</dbReference>
<organism evidence="1 4">
    <name type="scientific">Rhesus cytomegalovirus (strain 68-1)</name>
    <name type="common">RhCMV</name>
    <dbReference type="NCBI Taxonomy" id="47929"/>
    <lineage>
        <taxon>Viruses</taxon>
        <taxon>Duplodnaviria</taxon>
        <taxon>Heunggongvirae</taxon>
        <taxon>Peploviricota</taxon>
        <taxon>Herviviricetes</taxon>
        <taxon>Herpesvirales</taxon>
        <taxon>Orthoherpesviridae</taxon>
        <taxon>Betaherpesvirinae</taxon>
        <taxon>Cytomegalovirus</taxon>
        <taxon>Cytomegalovirus macacinebeta3</taxon>
    </lineage>
</organism>
<evidence type="ECO:0000313" key="2">
    <source>
        <dbReference type="EMBL" id="AAZ80545.1"/>
    </source>
</evidence>
<dbReference type="Proteomes" id="UP000115582">
    <property type="component" value="Segment"/>
</dbReference>
<proteinExistence type="predicted"/>
<dbReference type="RefSeq" id="YP_068142.1">
    <property type="nucleotide sequence ID" value="NC_006150.1"/>
</dbReference>
<name>Q7TFT3_RHCM6</name>
<dbReference type="KEGG" id="vg:2952793"/>
<dbReference type="Proteomes" id="UP000161430">
    <property type="component" value="Segment"/>
</dbReference>